<sequence>MNPAADVLVRARNDDHLSALSPFLIDISFMSESINLHFPLEKKNPVIPSAWLLAELLLNMDGAILVASYSFSTIISLPPQKFKLDHTEKCDTTMTAGPLDGLDSARVAYRSLQSGRGSLVHMIPQHELANQILVVDDPRLYMAPRFPLKVLLMAPKLFFLFPLPREPLKNEEGQRRLRRSIDSDYFQQYIIKHRAAYKLFFVCVCACPVETTAPYPVDANDGLKNVKPAADRKEKRQMFGKTD</sequence>
<protein>
    <submittedName>
        <fullName evidence="1">Uncharacterized protein</fullName>
    </submittedName>
</protein>
<accession>A0ABR0B2R1</accession>
<keyword evidence="2" id="KW-1185">Reference proteome</keyword>
<name>A0ABR0B2R1_9CRUS</name>
<evidence type="ECO:0000313" key="2">
    <source>
        <dbReference type="Proteomes" id="UP001234178"/>
    </source>
</evidence>
<dbReference type="Proteomes" id="UP001234178">
    <property type="component" value="Unassembled WGS sequence"/>
</dbReference>
<gene>
    <name evidence="1" type="ORF">OUZ56_028063</name>
</gene>
<organism evidence="1 2">
    <name type="scientific">Daphnia magna</name>
    <dbReference type="NCBI Taxonomy" id="35525"/>
    <lineage>
        <taxon>Eukaryota</taxon>
        <taxon>Metazoa</taxon>
        <taxon>Ecdysozoa</taxon>
        <taxon>Arthropoda</taxon>
        <taxon>Crustacea</taxon>
        <taxon>Branchiopoda</taxon>
        <taxon>Diplostraca</taxon>
        <taxon>Cladocera</taxon>
        <taxon>Anomopoda</taxon>
        <taxon>Daphniidae</taxon>
        <taxon>Daphnia</taxon>
    </lineage>
</organism>
<proteinExistence type="predicted"/>
<reference evidence="1 2" key="1">
    <citation type="journal article" date="2023" name="Nucleic Acids Res.">
        <title>The hologenome of Daphnia magna reveals possible DNA methylation and microbiome-mediated evolution of the host genome.</title>
        <authorList>
            <person name="Chaturvedi A."/>
            <person name="Li X."/>
            <person name="Dhandapani V."/>
            <person name="Marshall H."/>
            <person name="Kissane S."/>
            <person name="Cuenca-Cambronero M."/>
            <person name="Asole G."/>
            <person name="Calvet F."/>
            <person name="Ruiz-Romero M."/>
            <person name="Marangio P."/>
            <person name="Guigo R."/>
            <person name="Rago D."/>
            <person name="Mirbahai L."/>
            <person name="Eastwood N."/>
            <person name="Colbourne J.K."/>
            <person name="Zhou J."/>
            <person name="Mallon E."/>
            <person name="Orsini L."/>
        </authorList>
    </citation>
    <scope>NUCLEOTIDE SEQUENCE [LARGE SCALE GENOMIC DNA]</scope>
    <source>
        <strain evidence="1">LRV0_1</strain>
    </source>
</reference>
<dbReference type="EMBL" id="JAOYFB010000040">
    <property type="protein sequence ID" value="KAK4035988.1"/>
    <property type="molecule type" value="Genomic_DNA"/>
</dbReference>
<comment type="caution">
    <text evidence="1">The sequence shown here is derived from an EMBL/GenBank/DDBJ whole genome shotgun (WGS) entry which is preliminary data.</text>
</comment>
<evidence type="ECO:0000313" key="1">
    <source>
        <dbReference type="EMBL" id="KAK4035988.1"/>
    </source>
</evidence>